<keyword evidence="2" id="KW-0732">Signal</keyword>
<feature type="domain" description="PepSY" evidence="3">
    <location>
        <begin position="205"/>
        <end position="264"/>
    </location>
</feature>
<protein>
    <recommendedName>
        <fullName evidence="3">PepSY domain-containing protein</fullName>
    </recommendedName>
</protein>
<dbReference type="Proteomes" id="UP000800303">
    <property type="component" value="Unassembled WGS sequence"/>
</dbReference>
<dbReference type="EMBL" id="JAAFGS010000009">
    <property type="protein sequence ID" value="NGZ77585.1"/>
    <property type="molecule type" value="Genomic_DNA"/>
</dbReference>
<feature type="region of interest" description="Disordered" evidence="1">
    <location>
        <begin position="150"/>
        <end position="201"/>
    </location>
</feature>
<keyword evidence="5" id="KW-1185">Reference proteome</keyword>
<accession>A0ABX0FB28</accession>
<dbReference type="Pfam" id="PF03413">
    <property type="entry name" value="PepSY"/>
    <property type="match status" value="2"/>
</dbReference>
<organism evidence="4 5">
    <name type="scientific">Saccharibacillus alkalitolerans</name>
    <dbReference type="NCBI Taxonomy" id="2705290"/>
    <lineage>
        <taxon>Bacteria</taxon>
        <taxon>Bacillati</taxon>
        <taxon>Bacillota</taxon>
        <taxon>Bacilli</taxon>
        <taxon>Bacillales</taxon>
        <taxon>Paenibacillaceae</taxon>
        <taxon>Saccharibacillus</taxon>
    </lineage>
</organism>
<evidence type="ECO:0000313" key="5">
    <source>
        <dbReference type="Proteomes" id="UP000800303"/>
    </source>
</evidence>
<proteinExistence type="predicted"/>
<evidence type="ECO:0000259" key="3">
    <source>
        <dbReference type="Pfam" id="PF03413"/>
    </source>
</evidence>
<dbReference type="RefSeq" id="WP_166278259.1">
    <property type="nucleotide sequence ID" value="NZ_JAAFGS010000009.1"/>
</dbReference>
<sequence>MKRRAAWPAAALLIAAASAGLLVWSPWNAADPSMTQAEAESKLLKLYAGSIESARRAGDLYEMRLRTEAGLYAVQLSAADGRVESIRRLEAAPAEPPKIVSRETIKTRLEEQTGVRVDSLELETGDEGTRSLYVAELSKASGERRRLEIDAYSGETVTDRAIAPSSPDDTRPPSEGTADSTDKGKEGSPGQSAGEPRPSVPSRLLTEDQAKAAAAAALGAEIGAVEDSDAELRSQEDGQAYYLVDVELKNGRKAEVQINAVSGAMRTITWDEEDAAPQPPKKGTNGSDDRSDDDDDSDDDDGSGDEDGEDENT</sequence>
<feature type="compositionally biased region" description="Acidic residues" evidence="1">
    <location>
        <begin position="290"/>
        <end position="313"/>
    </location>
</feature>
<evidence type="ECO:0000256" key="2">
    <source>
        <dbReference type="SAM" id="SignalP"/>
    </source>
</evidence>
<feature type="signal peptide" evidence="2">
    <location>
        <begin position="1"/>
        <end position="29"/>
    </location>
</feature>
<evidence type="ECO:0000256" key="1">
    <source>
        <dbReference type="SAM" id="MobiDB-lite"/>
    </source>
</evidence>
<gene>
    <name evidence="4" type="ORF">GYN08_20035</name>
</gene>
<feature type="region of interest" description="Disordered" evidence="1">
    <location>
        <begin position="269"/>
        <end position="313"/>
    </location>
</feature>
<dbReference type="Gene3D" id="3.10.450.40">
    <property type="match status" value="1"/>
</dbReference>
<reference evidence="4 5" key="1">
    <citation type="submission" date="2020-01" db="EMBL/GenBank/DDBJ databases">
        <title>Polyphasic characterisation and genomic insights into a novel alkali tolerant bacterium VR-M41.</title>
        <authorList>
            <person name="Vemuluri V.R."/>
        </authorList>
    </citation>
    <scope>NUCLEOTIDE SEQUENCE [LARGE SCALE GENOMIC DNA]</scope>
    <source>
        <strain evidence="4 5">VR-M41</strain>
    </source>
</reference>
<dbReference type="InterPro" id="IPR025711">
    <property type="entry name" value="PepSY"/>
</dbReference>
<name>A0ABX0FB28_9BACL</name>
<feature type="chain" id="PRO_5045656981" description="PepSY domain-containing protein" evidence="2">
    <location>
        <begin position="30"/>
        <end position="313"/>
    </location>
</feature>
<comment type="caution">
    <text evidence="4">The sequence shown here is derived from an EMBL/GenBank/DDBJ whole genome shotgun (WGS) entry which is preliminary data.</text>
</comment>
<feature type="domain" description="PepSY" evidence="3">
    <location>
        <begin position="100"/>
        <end position="155"/>
    </location>
</feature>
<evidence type="ECO:0000313" key="4">
    <source>
        <dbReference type="EMBL" id="NGZ77585.1"/>
    </source>
</evidence>